<gene>
    <name evidence="2" type="ORF">T4B_13175</name>
</gene>
<accession>A0A0V1IIG5</accession>
<name>A0A0V1IIG5_TRIPS</name>
<evidence type="ECO:0000256" key="1">
    <source>
        <dbReference type="SAM" id="Phobius"/>
    </source>
</evidence>
<comment type="caution">
    <text evidence="2">The sequence shown here is derived from an EMBL/GenBank/DDBJ whole genome shotgun (WGS) entry which is preliminary data.</text>
</comment>
<dbReference type="EMBL" id="JYDS01000173">
    <property type="protein sequence ID" value="KRZ22448.1"/>
    <property type="molecule type" value="Genomic_DNA"/>
</dbReference>
<reference evidence="2 3" key="1">
    <citation type="submission" date="2015-01" db="EMBL/GenBank/DDBJ databases">
        <title>Evolution of Trichinella species and genotypes.</title>
        <authorList>
            <person name="Korhonen P.K."/>
            <person name="Edoardo P."/>
            <person name="Giuseppe L.R."/>
            <person name="Gasser R.B."/>
        </authorList>
    </citation>
    <scope>NUCLEOTIDE SEQUENCE [LARGE SCALE GENOMIC DNA]</scope>
    <source>
        <strain evidence="2">ISS588</strain>
    </source>
</reference>
<dbReference type="Proteomes" id="UP000054805">
    <property type="component" value="Unassembled WGS sequence"/>
</dbReference>
<keyword evidence="1" id="KW-0812">Transmembrane</keyword>
<sequence length="84" mass="9148">MTISMTYGGCEAAVDEGDETFEFMKMKATTLALMLSTESGKVILTSSKLSFSSALFFILLASCLLLLLDFSFELCTLAELVNLE</sequence>
<keyword evidence="3" id="KW-1185">Reference proteome</keyword>
<protein>
    <submittedName>
        <fullName evidence="2">Uncharacterized protein</fullName>
    </submittedName>
</protein>
<organism evidence="2 3">
    <name type="scientific">Trichinella pseudospiralis</name>
    <name type="common">Parasitic roundworm</name>
    <dbReference type="NCBI Taxonomy" id="6337"/>
    <lineage>
        <taxon>Eukaryota</taxon>
        <taxon>Metazoa</taxon>
        <taxon>Ecdysozoa</taxon>
        <taxon>Nematoda</taxon>
        <taxon>Enoplea</taxon>
        <taxon>Dorylaimia</taxon>
        <taxon>Trichinellida</taxon>
        <taxon>Trichinellidae</taxon>
        <taxon>Trichinella</taxon>
    </lineage>
</organism>
<dbReference type="AlphaFoldDB" id="A0A0V1IIG5"/>
<evidence type="ECO:0000313" key="3">
    <source>
        <dbReference type="Proteomes" id="UP000054805"/>
    </source>
</evidence>
<keyword evidence="1" id="KW-1133">Transmembrane helix</keyword>
<keyword evidence="1" id="KW-0472">Membrane</keyword>
<proteinExistence type="predicted"/>
<evidence type="ECO:0000313" key="2">
    <source>
        <dbReference type="EMBL" id="KRZ22448.1"/>
    </source>
</evidence>
<feature type="transmembrane region" description="Helical" evidence="1">
    <location>
        <begin position="49"/>
        <end position="68"/>
    </location>
</feature>